<feature type="compositionally biased region" description="Polar residues" evidence="1">
    <location>
        <begin position="264"/>
        <end position="276"/>
    </location>
</feature>
<accession>A0A7S1V4I4</accession>
<feature type="compositionally biased region" description="Polar residues" evidence="1">
    <location>
        <begin position="132"/>
        <end position="148"/>
    </location>
</feature>
<feature type="region of interest" description="Disordered" evidence="1">
    <location>
        <begin position="1"/>
        <end position="54"/>
    </location>
</feature>
<feature type="region of interest" description="Disordered" evidence="1">
    <location>
        <begin position="93"/>
        <end position="157"/>
    </location>
</feature>
<proteinExistence type="predicted"/>
<feature type="compositionally biased region" description="Low complexity" evidence="1">
    <location>
        <begin position="10"/>
        <end position="22"/>
    </location>
</feature>
<feature type="region of interest" description="Disordered" evidence="1">
    <location>
        <begin position="204"/>
        <end position="297"/>
    </location>
</feature>
<reference evidence="2" key="1">
    <citation type="submission" date="2021-01" db="EMBL/GenBank/DDBJ databases">
        <authorList>
            <person name="Corre E."/>
            <person name="Pelletier E."/>
            <person name="Niang G."/>
            <person name="Scheremetjew M."/>
            <person name="Finn R."/>
            <person name="Kale V."/>
            <person name="Holt S."/>
            <person name="Cochrane G."/>
            <person name="Meng A."/>
            <person name="Brown T."/>
            <person name="Cohen L."/>
        </authorList>
    </citation>
    <scope>NUCLEOTIDE SEQUENCE</scope>
    <source>
        <strain evidence="2">CCMP 410</strain>
    </source>
</reference>
<feature type="compositionally biased region" description="Polar residues" evidence="1">
    <location>
        <begin position="103"/>
        <end position="112"/>
    </location>
</feature>
<feature type="compositionally biased region" description="Basic residues" evidence="1">
    <location>
        <begin position="242"/>
        <end position="253"/>
    </location>
</feature>
<organism evidence="2">
    <name type="scientific">Grammatophora oceanica</name>
    <dbReference type="NCBI Taxonomy" id="210454"/>
    <lineage>
        <taxon>Eukaryota</taxon>
        <taxon>Sar</taxon>
        <taxon>Stramenopiles</taxon>
        <taxon>Ochrophyta</taxon>
        <taxon>Bacillariophyta</taxon>
        <taxon>Fragilariophyceae</taxon>
        <taxon>Fragilariophycidae</taxon>
        <taxon>Rhabdonematales</taxon>
        <taxon>Grammatophoraceae</taxon>
        <taxon>Grammatophora</taxon>
    </lineage>
</organism>
<sequence>MTASKQRTANDNNNNNNNEDNNPFCFQQSQEELSHPPFVMFSSSSRTDDSSTENEILPASHVRFSSLSSIGSLSTTDWSVSGIHVIAEEMELDETEDDEHLISPSNNTSTDAESPAPTPTISNRKNPKTSHRQSSLAPMTPNYNNFGTTLHDVDSEEETSPLVSLYRKAPPSPPASPAAASLLETKALFEVIYDDKENIEPSWQNGSTKLCSNATTQRQPLRRRSLRNRSNTVYPFDERKPTKTARPTKKVMFRSHSEHIPSVSFKTTQTSRSRSAIPSFRHRRDSATSLPSPSRLGMDKVNIGALLRGDSKPKSPVLEEYRRKRASLNQVLPLRYPGLKASVHFR</sequence>
<protein>
    <submittedName>
        <fullName evidence="2">Uncharacterized protein</fullName>
    </submittedName>
</protein>
<name>A0A7S1V4I4_9STRA</name>
<gene>
    <name evidence="2" type="ORF">GOCE00092_LOCUS15364</name>
</gene>
<evidence type="ECO:0000256" key="1">
    <source>
        <dbReference type="SAM" id="MobiDB-lite"/>
    </source>
</evidence>
<dbReference type="EMBL" id="HBGK01029447">
    <property type="protein sequence ID" value="CAD9287769.1"/>
    <property type="molecule type" value="Transcribed_RNA"/>
</dbReference>
<dbReference type="AlphaFoldDB" id="A0A7S1V4I4"/>
<feature type="compositionally biased region" description="Polar residues" evidence="1">
    <location>
        <begin position="204"/>
        <end position="214"/>
    </location>
</feature>
<evidence type="ECO:0000313" key="2">
    <source>
        <dbReference type="EMBL" id="CAD9287769.1"/>
    </source>
</evidence>